<dbReference type="InterPro" id="IPR020845">
    <property type="entry name" value="AMP-binding_CS"/>
</dbReference>
<dbReference type="Gene3D" id="3.40.50.12780">
    <property type="entry name" value="N-terminal domain of ligase-like"/>
    <property type="match status" value="1"/>
</dbReference>
<dbReference type="EMBL" id="JBIAQY010000031">
    <property type="protein sequence ID" value="MFF3574806.1"/>
    <property type="molecule type" value="Genomic_DNA"/>
</dbReference>
<proteinExistence type="inferred from homology"/>
<reference evidence="5 6" key="1">
    <citation type="submission" date="2024-10" db="EMBL/GenBank/DDBJ databases">
        <title>The Natural Products Discovery Center: Release of the First 8490 Sequenced Strains for Exploring Actinobacteria Biosynthetic Diversity.</title>
        <authorList>
            <person name="Kalkreuter E."/>
            <person name="Kautsar S.A."/>
            <person name="Yang D."/>
            <person name="Bader C.D."/>
            <person name="Teijaro C.N."/>
            <person name="Fluegel L."/>
            <person name="Davis C.M."/>
            <person name="Simpson J.R."/>
            <person name="Lauterbach L."/>
            <person name="Steele A.D."/>
            <person name="Gui C."/>
            <person name="Meng S."/>
            <person name="Li G."/>
            <person name="Viehrig K."/>
            <person name="Ye F."/>
            <person name="Su P."/>
            <person name="Kiefer A.F."/>
            <person name="Nichols A."/>
            <person name="Cepeda A.J."/>
            <person name="Yan W."/>
            <person name="Fan B."/>
            <person name="Jiang Y."/>
            <person name="Adhikari A."/>
            <person name="Zheng C.-J."/>
            <person name="Schuster L."/>
            <person name="Cowan T.M."/>
            <person name="Smanski M.J."/>
            <person name="Chevrette M.G."/>
            <person name="De Carvalho L.P.S."/>
            <person name="Shen B."/>
        </authorList>
    </citation>
    <scope>NUCLEOTIDE SEQUENCE [LARGE SCALE GENOMIC DNA]</scope>
    <source>
        <strain evidence="5 6">NPDC002593</strain>
    </source>
</reference>
<evidence type="ECO:0000313" key="6">
    <source>
        <dbReference type="Proteomes" id="UP001601992"/>
    </source>
</evidence>
<keyword evidence="6" id="KW-1185">Reference proteome</keyword>
<accession>A0ABW6SI10</accession>
<dbReference type="SUPFAM" id="SSF56801">
    <property type="entry name" value="Acetyl-CoA synthetase-like"/>
    <property type="match status" value="1"/>
</dbReference>
<feature type="domain" description="AMP-dependent synthetase/ligase" evidence="3">
    <location>
        <begin position="13"/>
        <end position="368"/>
    </location>
</feature>
<comment type="caution">
    <text evidence="5">The sequence shown here is derived from an EMBL/GenBank/DDBJ whole genome shotgun (WGS) entry which is preliminary data.</text>
</comment>
<dbReference type="Pfam" id="PF13193">
    <property type="entry name" value="AMP-binding_C"/>
    <property type="match status" value="1"/>
</dbReference>
<dbReference type="PANTHER" id="PTHR43201:SF5">
    <property type="entry name" value="MEDIUM-CHAIN ACYL-COA LIGASE ACSF2, MITOCHONDRIAL"/>
    <property type="match status" value="1"/>
</dbReference>
<dbReference type="RefSeq" id="WP_040822737.1">
    <property type="nucleotide sequence ID" value="NZ_JBIAQY010000031.1"/>
</dbReference>
<comment type="similarity">
    <text evidence="1">Belongs to the ATP-dependent AMP-binding enzyme family.</text>
</comment>
<evidence type="ECO:0000256" key="2">
    <source>
        <dbReference type="ARBA" id="ARBA00022598"/>
    </source>
</evidence>
<dbReference type="Proteomes" id="UP001601992">
    <property type="component" value="Unassembled WGS sequence"/>
</dbReference>
<dbReference type="PANTHER" id="PTHR43201">
    <property type="entry name" value="ACYL-COA SYNTHETASE"/>
    <property type="match status" value="1"/>
</dbReference>
<sequence>MSVTAAAPSLTPDHWAECDPDRIAVLVPGTTSLTYAELARQSRALAGNWTDRGIVAGDRVAILMENRPDYLVVAIAALRTSVRLVAVGIHLTLDEVAHVIADSDARLVVTTARYADLAGAAAASAPAVEAVLVADRDCSPLAPGFDRLYRDAAEPGTPSTTGNRQGAFMFYSSGTTGKPKGILRDMPDVSFAQGDPLTAAFAATWGFDEESVWLNSAPLYHAYPLQSCTSVIRWGGTLVLTERFEAEETLQLIERHSVTHISVVPTMFVRLLRLTPDVRARYDMSSLRCVIHAGAACAVTVKQAMIDWWGPILYEFYGGSENVGMVLITPQEWLEHPGSVGKPAPGTISVLGDDHAPVPPYVRGGVWFDHAPRFSYHKSPEKTAEAFDSQGRASLGDLGYLDEDGYLYLDGRRVDLIVSGGVNIYPAEIEDRLAEHPAVFDVAVVGVPDDEFGQQVKAVVELESGFVGDAELAAELIAYTRATLAGFKCPRTVSFEPSLPRTPTGKLLKRVLLDRYWTSNEQDRR</sequence>
<dbReference type="PROSITE" id="PS00455">
    <property type="entry name" value="AMP_BINDING"/>
    <property type="match status" value="1"/>
</dbReference>
<name>A0ABW6SI10_9NOCA</name>
<dbReference type="InterPro" id="IPR025110">
    <property type="entry name" value="AMP-bd_C"/>
</dbReference>
<dbReference type="InterPro" id="IPR000873">
    <property type="entry name" value="AMP-dep_synth/lig_dom"/>
</dbReference>
<organism evidence="5 6">
    <name type="scientific">Nocardia jiangxiensis</name>
    <dbReference type="NCBI Taxonomy" id="282685"/>
    <lineage>
        <taxon>Bacteria</taxon>
        <taxon>Bacillati</taxon>
        <taxon>Actinomycetota</taxon>
        <taxon>Actinomycetes</taxon>
        <taxon>Mycobacteriales</taxon>
        <taxon>Nocardiaceae</taxon>
        <taxon>Nocardia</taxon>
    </lineage>
</organism>
<dbReference type="InterPro" id="IPR045851">
    <property type="entry name" value="AMP-bd_C_sf"/>
</dbReference>
<dbReference type="InterPro" id="IPR042099">
    <property type="entry name" value="ANL_N_sf"/>
</dbReference>
<dbReference type="Pfam" id="PF00501">
    <property type="entry name" value="AMP-binding"/>
    <property type="match status" value="1"/>
</dbReference>
<evidence type="ECO:0000313" key="5">
    <source>
        <dbReference type="EMBL" id="MFF3574806.1"/>
    </source>
</evidence>
<feature type="domain" description="AMP-binding enzyme C-terminal" evidence="4">
    <location>
        <begin position="428"/>
        <end position="506"/>
    </location>
</feature>
<dbReference type="Gene3D" id="3.30.300.30">
    <property type="match status" value="1"/>
</dbReference>
<gene>
    <name evidence="5" type="ORF">ACFYXQ_44375</name>
</gene>
<evidence type="ECO:0000259" key="4">
    <source>
        <dbReference type="Pfam" id="PF13193"/>
    </source>
</evidence>
<evidence type="ECO:0000256" key="1">
    <source>
        <dbReference type="ARBA" id="ARBA00006432"/>
    </source>
</evidence>
<evidence type="ECO:0000259" key="3">
    <source>
        <dbReference type="Pfam" id="PF00501"/>
    </source>
</evidence>
<protein>
    <submittedName>
        <fullName evidence="5">AMP-binding protein</fullName>
    </submittedName>
</protein>
<keyword evidence="2" id="KW-0436">Ligase</keyword>